<accession>K4II63</accession>
<protein>
    <recommendedName>
        <fullName evidence="3">Thioesterase</fullName>
    </recommendedName>
</protein>
<dbReference type="STRING" id="313595.P700755_003374"/>
<gene>
    <name evidence="1" type="ordered locus">P700755_003374</name>
</gene>
<dbReference type="Proteomes" id="UP000008514">
    <property type="component" value="Chromosome"/>
</dbReference>
<dbReference type="SUPFAM" id="SSF54637">
    <property type="entry name" value="Thioesterase/thiol ester dehydrase-isomerase"/>
    <property type="match status" value="1"/>
</dbReference>
<dbReference type="Gene3D" id="3.10.129.10">
    <property type="entry name" value="Hotdog Thioesterase"/>
    <property type="match status" value="1"/>
</dbReference>
<evidence type="ECO:0000313" key="1">
    <source>
        <dbReference type="EMBL" id="AFU70014.1"/>
    </source>
</evidence>
<dbReference type="KEGG" id="ptq:P700755_003374"/>
<reference evidence="1" key="1">
    <citation type="submission" date="2006-03" db="EMBL/GenBank/DDBJ databases">
        <authorList>
            <person name="Bowman J."/>
            <person name="Ferriera S."/>
            <person name="Johnson J."/>
            <person name="Kravitz S."/>
            <person name="Halpern A."/>
            <person name="Remington K."/>
            <person name="Beeson K."/>
            <person name="Tran B."/>
            <person name="Rogers Y.-H."/>
            <person name="Friedman R."/>
            <person name="Venter J.C."/>
        </authorList>
    </citation>
    <scope>NUCLEOTIDE SEQUENCE [LARGE SCALE GENOMIC DNA]</scope>
    <source>
        <strain evidence="1">ATCC 700755</strain>
    </source>
</reference>
<dbReference type="InterPro" id="IPR029069">
    <property type="entry name" value="HotDog_dom_sf"/>
</dbReference>
<dbReference type="eggNOG" id="COG2050">
    <property type="taxonomic scope" value="Bacteria"/>
</dbReference>
<dbReference type="EMBL" id="CP003879">
    <property type="protein sequence ID" value="AFU70014.1"/>
    <property type="molecule type" value="Genomic_DNA"/>
</dbReference>
<keyword evidence="2" id="KW-1185">Reference proteome</keyword>
<dbReference type="AlphaFoldDB" id="K4II63"/>
<dbReference type="OrthoDB" id="9153186at2"/>
<dbReference type="HOGENOM" id="CLU_137926_0_0_10"/>
<sequence>MKLTPSKINLFLLTKLPSAWFCGVRLKHIDDTSCVTTATHKWINQNPFRSMYFAVQAMAAELSTGAIVMKEINESNLKISMLVAENTSAFHKKATGRIEFTCLDGDLVRSSVDKCATEPEGQKFWMTSIAKNENGDIVSEFKFLWTLRKK</sequence>
<dbReference type="InterPro" id="IPR027961">
    <property type="entry name" value="DUF4442"/>
</dbReference>
<reference evidence="1" key="2">
    <citation type="submission" date="2012-09" db="EMBL/GenBank/DDBJ databases">
        <title>The complete sequence of Psychroflexus torquis an extreme psychrophile from sea-ice that is stimulated by light.</title>
        <authorList>
            <person name="Feng S."/>
            <person name="Powell S.M."/>
            <person name="Bowman J.P."/>
        </authorList>
    </citation>
    <scope>NUCLEOTIDE SEQUENCE [LARGE SCALE GENOMIC DNA]</scope>
    <source>
        <strain evidence="1">ATCC 700755</strain>
    </source>
</reference>
<dbReference type="RefSeq" id="WP_015025561.1">
    <property type="nucleotide sequence ID" value="NC_018721.1"/>
</dbReference>
<dbReference type="Pfam" id="PF14539">
    <property type="entry name" value="DUF4442"/>
    <property type="match status" value="1"/>
</dbReference>
<organism evidence="1 2">
    <name type="scientific">Psychroflexus torquis (strain ATCC 700755 / CIP 106069 / ACAM 623)</name>
    <dbReference type="NCBI Taxonomy" id="313595"/>
    <lineage>
        <taxon>Bacteria</taxon>
        <taxon>Pseudomonadati</taxon>
        <taxon>Bacteroidota</taxon>
        <taxon>Flavobacteriia</taxon>
        <taxon>Flavobacteriales</taxon>
        <taxon>Flavobacteriaceae</taxon>
        <taxon>Psychroflexus</taxon>
    </lineage>
</organism>
<proteinExistence type="predicted"/>
<name>K4II63_PSYTT</name>
<evidence type="ECO:0008006" key="3">
    <source>
        <dbReference type="Google" id="ProtNLM"/>
    </source>
</evidence>
<evidence type="ECO:0000313" key="2">
    <source>
        <dbReference type="Proteomes" id="UP000008514"/>
    </source>
</evidence>